<dbReference type="OMA" id="CRQMAKT"/>
<dbReference type="Pfam" id="PF03645">
    <property type="entry name" value="Tctex-1"/>
    <property type="match status" value="1"/>
</dbReference>
<evidence type="ECO:0008006" key="5">
    <source>
        <dbReference type="Google" id="ProtNLM"/>
    </source>
</evidence>
<dbReference type="EMBL" id="RCHS01001491">
    <property type="protein sequence ID" value="RMX53200.1"/>
    <property type="molecule type" value="Genomic_DNA"/>
</dbReference>
<dbReference type="InterPro" id="IPR038586">
    <property type="entry name" value="Tctex-1-like_sf"/>
</dbReference>
<dbReference type="OrthoDB" id="10248487at2759"/>
<evidence type="ECO:0000256" key="2">
    <source>
        <dbReference type="SAM" id="MobiDB-lite"/>
    </source>
</evidence>
<dbReference type="AlphaFoldDB" id="A0A3M6UHN3"/>
<dbReference type="Proteomes" id="UP000275408">
    <property type="component" value="Unassembled WGS sequence"/>
</dbReference>
<proteinExistence type="inferred from homology"/>
<feature type="region of interest" description="Disordered" evidence="2">
    <location>
        <begin position="1"/>
        <end position="51"/>
    </location>
</feature>
<comment type="similarity">
    <text evidence="1">Belongs to the dynein light chain Tctex-type family.</text>
</comment>
<dbReference type="CDD" id="cd21458">
    <property type="entry name" value="DLC-like_TCTEX1D1"/>
    <property type="match status" value="1"/>
</dbReference>
<feature type="compositionally biased region" description="Polar residues" evidence="2">
    <location>
        <begin position="35"/>
        <end position="51"/>
    </location>
</feature>
<comment type="caution">
    <text evidence="3">The sequence shown here is derived from an EMBL/GenBank/DDBJ whole genome shotgun (WGS) entry which is preliminary data.</text>
</comment>
<keyword evidence="4" id="KW-1185">Reference proteome</keyword>
<dbReference type="GO" id="GO:0045505">
    <property type="term" value="F:dynein intermediate chain binding"/>
    <property type="evidence" value="ECO:0007669"/>
    <property type="project" value="TreeGrafter"/>
</dbReference>
<organism evidence="3 4">
    <name type="scientific">Pocillopora damicornis</name>
    <name type="common">Cauliflower coral</name>
    <name type="synonym">Millepora damicornis</name>
    <dbReference type="NCBI Taxonomy" id="46731"/>
    <lineage>
        <taxon>Eukaryota</taxon>
        <taxon>Metazoa</taxon>
        <taxon>Cnidaria</taxon>
        <taxon>Anthozoa</taxon>
        <taxon>Hexacorallia</taxon>
        <taxon>Scleractinia</taxon>
        <taxon>Astrocoeniina</taxon>
        <taxon>Pocilloporidae</taxon>
        <taxon>Pocillopora</taxon>
    </lineage>
</organism>
<evidence type="ECO:0000256" key="1">
    <source>
        <dbReference type="ARBA" id="ARBA00005361"/>
    </source>
</evidence>
<feature type="compositionally biased region" description="Basic and acidic residues" evidence="2">
    <location>
        <begin position="1"/>
        <end position="22"/>
    </location>
</feature>
<dbReference type="Gene3D" id="3.30.1140.40">
    <property type="entry name" value="Tctex-1"/>
    <property type="match status" value="1"/>
</dbReference>
<dbReference type="PANTHER" id="PTHR21255">
    <property type="entry name" value="T-COMPLEX-ASSOCIATED-TESTIS-EXPRESSED 1/ DYNEIN LIGHT CHAIN"/>
    <property type="match status" value="1"/>
</dbReference>
<gene>
    <name evidence="3" type="ORF">pdam_00020633</name>
</gene>
<evidence type="ECO:0000313" key="4">
    <source>
        <dbReference type="Proteomes" id="UP000275408"/>
    </source>
</evidence>
<evidence type="ECO:0000313" key="3">
    <source>
        <dbReference type="EMBL" id="RMX53200.1"/>
    </source>
</evidence>
<dbReference type="PANTHER" id="PTHR21255:SF65">
    <property type="entry name" value="TCTEX1 DOMAIN-CONTAINING PROTEIN 2"/>
    <property type="match status" value="1"/>
</dbReference>
<dbReference type="GO" id="GO:0007018">
    <property type="term" value="P:microtubule-based movement"/>
    <property type="evidence" value="ECO:0007669"/>
    <property type="project" value="TreeGrafter"/>
</dbReference>
<dbReference type="InterPro" id="IPR005334">
    <property type="entry name" value="Tctex-1-like"/>
</dbReference>
<accession>A0A3M6UHN3</accession>
<dbReference type="GO" id="GO:0005737">
    <property type="term" value="C:cytoplasm"/>
    <property type="evidence" value="ECO:0007669"/>
    <property type="project" value="TreeGrafter"/>
</dbReference>
<dbReference type="STRING" id="46731.A0A3M6UHN3"/>
<reference evidence="3 4" key="1">
    <citation type="journal article" date="2018" name="Sci. Rep.">
        <title>Comparative analysis of the Pocillopora damicornis genome highlights role of immune system in coral evolution.</title>
        <authorList>
            <person name="Cunning R."/>
            <person name="Bay R.A."/>
            <person name="Gillette P."/>
            <person name="Baker A.C."/>
            <person name="Traylor-Knowles N."/>
        </authorList>
    </citation>
    <scope>NUCLEOTIDE SEQUENCE [LARGE SCALE GENOMIC DNA]</scope>
    <source>
        <strain evidence="3">RSMAS</strain>
        <tissue evidence="3">Whole animal</tissue>
    </source>
</reference>
<name>A0A3M6UHN3_POCDA</name>
<protein>
    <recommendedName>
        <fullName evidence="5">Dynein light chain</fullName>
    </recommendedName>
</protein>
<sequence>MSSDVVKADVDTPKDTKADKAAKNLKPTKGKELTPGTSSKTRPPSTVSVTQSMATSFSRQDGRRVPEIAMENTFKMTPDRKFPEGDVRSILKEILTERLAEAKYDADQCRQLSKTISDTVKNRVKDLNIQRYKIICLVHIGQLGNQAMRIGSRCLWDTNYDTFASFEFTNGSLFATATVYGVYFE</sequence>
<dbReference type="GO" id="GO:0005868">
    <property type="term" value="C:cytoplasmic dynein complex"/>
    <property type="evidence" value="ECO:0007669"/>
    <property type="project" value="TreeGrafter"/>
</dbReference>